<dbReference type="GO" id="GO:0046872">
    <property type="term" value="F:metal ion binding"/>
    <property type="evidence" value="ECO:0007669"/>
    <property type="project" value="UniProtKB-KW"/>
</dbReference>
<dbReference type="GO" id="GO:0009055">
    <property type="term" value="F:electron transfer activity"/>
    <property type="evidence" value="ECO:0007669"/>
    <property type="project" value="InterPro"/>
</dbReference>
<evidence type="ECO:0000256" key="1">
    <source>
        <dbReference type="ARBA" id="ARBA00022617"/>
    </source>
</evidence>
<comment type="caution">
    <text evidence="6">The sequence shown here is derived from an EMBL/GenBank/DDBJ whole genome shotgun (WGS) entry which is preliminary data.</text>
</comment>
<accession>A0A2A4SVV4</accession>
<evidence type="ECO:0000256" key="2">
    <source>
        <dbReference type="ARBA" id="ARBA00022723"/>
    </source>
</evidence>
<dbReference type="SUPFAM" id="SSF46626">
    <property type="entry name" value="Cytochrome c"/>
    <property type="match status" value="1"/>
</dbReference>
<sequence>MSSSVFAAKKKGKDLYKLLNCESCHGKDGKGIIYTRDKKYRKDKKDKVTGVLHKKGEIKNKKGETKKMFVTYPKLAGQNKMYLYNQMKDIFSGKRTNALSTSMYDSVIKAGLLERNNIKDKDLKRIAKYLSKVK</sequence>
<dbReference type="InterPro" id="IPR036909">
    <property type="entry name" value="Cyt_c-like_dom_sf"/>
</dbReference>
<dbReference type="PROSITE" id="PS51007">
    <property type="entry name" value="CYTC"/>
    <property type="match status" value="1"/>
</dbReference>
<evidence type="ECO:0000256" key="4">
    <source>
        <dbReference type="PROSITE-ProRule" id="PRU00433"/>
    </source>
</evidence>
<reference evidence="7" key="1">
    <citation type="submission" date="2017-08" db="EMBL/GenBank/DDBJ databases">
        <title>A dynamic microbial community with high functional redundancy inhabits the cold, oxic subseafloor aquifer.</title>
        <authorList>
            <person name="Tully B.J."/>
            <person name="Wheat C.G."/>
            <person name="Glazer B.T."/>
            <person name="Huber J.A."/>
        </authorList>
    </citation>
    <scope>NUCLEOTIDE SEQUENCE [LARGE SCALE GENOMIC DNA]</scope>
</reference>
<keyword evidence="1 4" id="KW-0349">Heme</keyword>
<evidence type="ECO:0000259" key="5">
    <source>
        <dbReference type="PROSITE" id="PS51007"/>
    </source>
</evidence>
<organism evidence="6 7">
    <name type="scientific">SAR324 cluster bacterium</name>
    <dbReference type="NCBI Taxonomy" id="2024889"/>
    <lineage>
        <taxon>Bacteria</taxon>
        <taxon>Deltaproteobacteria</taxon>
        <taxon>SAR324 cluster</taxon>
    </lineage>
</organism>
<protein>
    <recommendedName>
        <fullName evidence="5">Cytochrome c domain-containing protein</fullName>
    </recommendedName>
</protein>
<dbReference type="EMBL" id="NVSR01000116">
    <property type="protein sequence ID" value="PCI25201.1"/>
    <property type="molecule type" value="Genomic_DNA"/>
</dbReference>
<dbReference type="GO" id="GO:0020037">
    <property type="term" value="F:heme binding"/>
    <property type="evidence" value="ECO:0007669"/>
    <property type="project" value="InterPro"/>
</dbReference>
<feature type="domain" description="Cytochrome c" evidence="5">
    <location>
        <begin position="7"/>
        <end position="134"/>
    </location>
</feature>
<keyword evidence="3 4" id="KW-0408">Iron</keyword>
<dbReference type="Gene3D" id="1.10.760.10">
    <property type="entry name" value="Cytochrome c-like domain"/>
    <property type="match status" value="1"/>
</dbReference>
<name>A0A2A4SVV4_9DELT</name>
<dbReference type="InterPro" id="IPR009056">
    <property type="entry name" value="Cyt_c-like_dom"/>
</dbReference>
<dbReference type="AlphaFoldDB" id="A0A2A4SVV4"/>
<dbReference type="Pfam" id="PF00034">
    <property type="entry name" value="Cytochrom_C"/>
    <property type="match status" value="1"/>
</dbReference>
<dbReference type="Proteomes" id="UP000218113">
    <property type="component" value="Unassembled WGS sequence"/>
</dbReference>
<evidence type="ECO:0000313" key="6">
    <source>
        <dbReference type="EMBL" id="PCI25201.1"/>
    </source>
</evidence>
<keyword evidence="2 4" id="KW-0479">Metal-binding</keyword>
<gene>
    <name evidence="6" type="ORF">COB67_11050</name>
</gene>
<evidence type="ECO:0000313" key="7">
    <source>
        <dbReference type="Proteomes" id="UP000218113"/>
    </source>
</evidence>
<proteinExistence type="predicted"/>
<evidence type="ECO:0000256" key="3">
    <source>
        <dbReference type="ARBA" id="ARBA00023004"/>
    </source>
</evidence>